<comment type="caution">
    <text evidence="9">The sequence shown here is derived from an EMBL/GenBank/DDBJ whole genome shotgun (WGS) entry which is preliminary data.</text>
</comment>
<dbReference type="GO" id="GO:0035091">
    <property type="term" value="F:phosphatidylinositol binding"/>
    <property type="evidence" value="ECO:0007669"/>
    <property type="project" value="InterPro"/>
</dbReference>
<comment type="function">
    <text evidence="5">May play a role in the regulation of membrane traffic through the trans-Golgi network.</text>
</comment>
<evidence type="ECO:0000256" key="1">
    <source>
        <dbReference type="ARBA" id="ARBA00004601"/>
    </source>
</evidence>
<dbReference type="Gene3D" id="1.20.58.160">
    <property type="match status" value="1"/>
</dbReference>
<feature type="compositionally biased region" description="Polar residues" evidence="6">
    <location>
        <begin position="442"/>
        <end position="473"/>
    </location>
</feature>
<evidence type="ECO:0000256" key="2">
    <source>
        <dbReference type="ARBA" id="ARBA00022448"/>
    </source>
</evidence>
<feature type="domain" description="GAT" evidence="8">
    <location>
        <begin position="193"/>
        <end position="322"/>
    </location>
</feature>
<dbReference type="InterPro" id="IPR004152">
    <property type="entry name" value="GAT_dom"/>
</dbReference>
<comment type="subcellular location">
    <subcellularLocation>
        <location evidence="1">Golgi apparatus</location>
        <location evidence="1">trans-Golgi network</location>
    </subcellularLocation>
</comment>
<dbReference type="PANTHER" id="PTHR47180">
    <property type="entry name" value="ADP-RIBOSYLATION FACTOR-BINDING PROTEIN GGA1-RELATED"/>
    <property type="match status" value="1"/>
</dbReference>
<dbReference type="Proteomes" id="UP000008837">
    <property type="component" value="Unassembled WGS sequence"/>
</dbReference>
<evidence type="ECO:0000256" key="4">
    <source>
        <dbReference type="ARBA" id="ARBA00023034"/>
    </source>
</evidence>
<evidence type="ECO:0008006" key="11">
    <source>
        <dbReference type="Google" id="ProtNLM"/>
    </source>
</evidence>
<dbReference type="SUPFAM" id="SSF89009">
    <property type="entry name" value="GAT-like domain"/>
    <property type="match status" value="1"/>
</dbReference>
<evidence type="ECO:0000259" key="7">
    <source>
        <dbReference type="PROSITE" id="PS50179"/>
    </source>
</evidence>
<feature type="compositionally biased region" description="Polar residues" evidence="6">
    <location>
        <begin position="397"/>
        <end position="412"/>
    </location>
</feature>
<evidence type="ECO:0000256" key="3">
    <source>
        <dbReference type="ARBA" id="ARBA00022927"/>
    </source>
</evidence>
<dbReference type="PROSITE" id="PS50909">
    <property type="entry name" value="GAT"/>
    <property type="match status" value="1"/>
</dbReference>
<dbReference type="GO" id="GO:0043328">
    <property type="term" value="P:protein transport to vacuole involved in ubiquitin-dependent protein catabolic process via the multivesicular body sorting pathway"/>
    <property type="evidence" value="ECO:0007669"/>
    <property type="project" value="TreeGrafter"/>
</dbReference>
<keyword evidence="3" id="KW-0653">Protein transport</keyword>
<feature type="compositionally biased region" description="Low complexity" evidence="6">
    <location>
        <begin position="345"/>
        <end position="360"/>
    </location>
</feature>
<dbReference type="EMBL" id="AAYY01000001">
    <property type="protein sequence ID" value="EDP45476.1"/>
    <property type="molecule type" value="Genomic_DNA"/>
</dbReference>
<feature type="compositionally biased region" description="Low complexity" evidence="6">
    <location>
        <begin position="381"/>
        <end position="396"/>
    </location>
</feature>
<dbReference type="AlphaFoldDB" id="A8PTR2"/>
<reference evidence="9 10" key="1">
    <citation type="journal article" date="2007" name="Proc. Natl. Acad. Sci. U.S.A.">
        <title>Dandruff-associated Malassezia genomes reveal convergent and divergent virulence traits shared with plant and human fungal pathogens.</title>
        <authorList>
            <person name="Xu J."/>
            <person name="Saunders C.W."/>
            <person name="Hu P."/>
            <person name="Grant R.A."/>
            <person name="Boekhout T."/>
            <person name="Kuramae E.E."/>
            <person name="Kronstad J.W."/>
            <person name="Deangelis Y.M."/>
            <person name="Reeder N.L."/>
            <person name="Johnstone K.R."/>
            <person name="Leland M."/>
            <person name="Fieno A.M."/>
            <person name="Begley W.M."/>
            <person name="Sun Y."/>
            <person name="Lacey M.P."/>
            <person name="Chaudhary T."/>
            <person name="Keough T."/>
            <person name="Chu L."/>
            <person name="Sears R."/>
            <person name="Yuan B."/>
            <person name="Dawson T.L.Jr."/>
        </authorList>
    </citation>
    <scope>NUCLEOTIDE SEQUENCE [LARGE SCALE GENOMIC DNA]</scope>
    <source>
        <strain evidence="10">ATCC MYA-4612 / CBS 7966</strain>
    </source>
</reference>
<accession>A8PTR2</accession>
<feature type="domain" description="VHS" evidence="7">
    <location>
        <begin position="30"/>
        <end position="166"/>
    </location>
</feature>
<dbReference type="STRING" id="425265.A8PTR2"/>
<evidence type="ECO:0000313" key="10">
    <source>
        <dbReference type="Proteomes" id="UP000008837"/>
    </source>
</evidence>
<name>A8PTR2_MALGO</name>
<dbReference type="SMART" id="SM00288">
    <property type="entry name" value="VHS"/>
    <property type="match status" value="1"/>
</dbReference>
<dbReference type="GeneID" id="5856996"/>
<dbReference type="VEuPathDB" id="FungiDB:MGL_0465"/>
<dbReference type="InterPro" id="IPR008942">
    <property type="entry name" value="ENTH_VHS"/>
</dbReference>
<dbReference type="GO" id="GO:0043130">
    <property type="term" value="F:ubiquitin binding"/>
    <property type="evidence" value="ECO:0007669"/>
    <property type="project" value="InterPro"/>
</dbReference>
<dbReference type="FunCoup" id="A8PTR2">
    <property type="interactions" value="109"/>
</dbReference>
<proteinExistence type="predicted"/>
<evidence type="ECO:0000256" key="6">
    <source>
        <dbReference type="SAM" id="MobiDB-lite"/>
    </source>
</evidence>
<dbReference type="GO" id="GO:0006896">
    <property type="term" value="P:Golgi to vacuole transport"/>
    <property type="evidence" value="ECO:0007669"/>
    <property type="project" value="UniProtKB-ARBA"/>
</dbReference>
<dbReference type="CDD" id="cd14235">
    <property type="entry name" value="GAT_GGA_fungi"/>
    <property type="match status" value="1"/>
</dbReference>
<dbReference type="GO" id="GO:0006895">
    <property type="term" value="P:Golgi to endosome transport"/>
    <property type="evidence" value="ECO:0007669"/>
    <property type="project" value="TreeGrafter"/>
</dbReference>
<keyword evidence="2" id="KW-0813">Transport</keyword>
<dbReference type="Gene3D" id="1.25.40.90">
    <property type="match status" value="1"/>
</dbReference>
<feature type="compositionally biased region" description="Low complexity" evidence="6">
    <location>
        <begin position="413"/>
        <end position="427"/>
    </location>
</feature>
<dbReference type="KEGG" id="mgl:MGL_0465"/>
<dbReference type="GO" id="GO:0005802">
    <property type="term" value="C:trans-Golgi network"/>
    <property type="evidence" value="ECO:0007669"/>
    <property type="project" value="TreeGrafter"/>
</dbReference>
<dbReference type="RefSeq" id="XP_001732690.1">
    <property type="nucleotide sequence ID" value="XM_001732638.1"/>
</dbReference>
<evidence type="ECO:0000256" key="5">
    <source>
        <dbReference type="ARBA" id="ARBA00053552"/>
    </source>
</evidence>
<keyword evidence="4" id="KW-0333">Golgi apparatus</keyword>
<dbReference type="Pfam" id="PF00790">
    <property type="entry name" value="VHS"/>
    <property type="match status" value="1"/>
</dbReference>
<protein>
    <recommendedName>
        <fullName evidence="11">VHS domain-containing protein</fullName>
    </recommendedName>
</protein>
<gene>
    <name evidence="9" type="ORF">MGL_0465</name>
</gene>
<dbReference type="OMA" id="YVERCCH"/>
<dbReference type="InterPro" id="IPR038425">
    <property type="entry name" value="GAT_sf"/>
</dbReference>
<feature type="region of interest" description="Disordered" evidence="6">
    <location>
        <begin position="379"/>
        <end position="487"/>
    </location>
</feature>
<dbReference type="InterPro" id="IPR052653">
    <property type="entry name" value="ARF-binding"/>
</dbReference>
<sequence length="487" mass="53884">MPSRMGPSYAAEFGLPNPRPTQIQSFIERCCDPSLEQMNLSLALELADYINTKRANTAREAAFEIVQRVNSRVSHVGILALDLLDILVKNCGYLIHLQIGTKEFLNELVRRFPERPPMHPGPVMTRILEMIHEWRQTICVTSKHKEDLVHIRDMHRLLMYKGYRFPKIDARSAAVLSTNQPLQSPEELEEETRLAQSAKLQELIRRGTPRDLQQAQELMKILSGADPERNNVQTRQITKEMDKIESRAKLLGDMLDQANPSDKFVSGDAYDQVASSLRSVQPRLQKWIEQAEDDEESRHLNRFLQLNDMINQTLDRYDAVSHGRESVTKRATNSLISFDDDAENAPSSSSQATSAPDSTSGPDFSAKKSIFDEFESLSFGNTASTTPNSSTNTNDTLKANNNSALSTTNPAASLSHQSSSVSSSTPSNNIFDLLGDIDEPSTPGTSAMATTSAPSVHPSTSKSHFSHTSNAPPASSKDPFAGLDLLS</sequence>
<keyword evidence="10" id="KW-1185">Reference proteome</keyword>
<dbReference type="CDD" id="cd16998">
    <property type="entry name" value="VHS_GGA_fungi"/>
    <property type="match status" value="1"/>
</dbReference>
<dbReference type="OrthoDB" id="2018246at2759"/>
<dbReference type="FunFam" id="1.25.40.90:FF:000008">
    <property type="entry name" value="VHS domain protein"/>
    <property type="match status" value="1"/>
</dbReference>
<evidence type="ECO:0000259" key="8">
    <source>
        <dbReference type="PROSITE" id="PS50909"/>
    </source>
</evidence>
<feature type="region of interest" description="Disordered" evidence="6">
    <location>
        <begin position="331"/>
        <end position="366"/>
    </location>
</feature>
<dbReference type="PROSITE" id="PS50179">
    <property type="entry name" value="VHS"/>
    <property type="match status" value="1"/>
</dbReference>
<dbReference type="InParanoid" id="A8PTR2"/>
<dbReference type="PANTHER" id="PTHR47180:SF1">
    <property type="entry name" value="ADP-RIBOSYLATION FACTOR-BINDING PROTEIN GGA1-RELATED"/>
    <property type="match status" value="1"/>
</dbReference>
<dbReference type="GO" id="GO:0005829">
    <property type="term" value="C:cytosol"/>
    <property type="evidence" value="ECO:0007669"/>
    <property type="project" value="GOC"/>
</dbReference>
<dbReference type="InterPro" id="IPR002014">
    <property type="entry name" value="VHS_dom"/>
</dbReference>
<dbReference type="Pfam" id="PF03127">
    <property type="entry name" value="GAT"/>
    <property type="match status" value="1"/>
</dbReference>
<evidence type="ECO:0000313" key="9">
    <source>
        <dbReference type="EMBL" id="EDP45476.1"/>
    </source>
</evidence>
<organism evidence="9 10">
    <name type="scientific">Malassezia globosa (strain ATCC MYA-4612 / CBS 7966)</name>
    <name type="common">Dandruff-associated fungus</name>
    <dbReference type="NCBI Taxonomy" id="425265"/>
    <lineage>
        <taxon>Eukaryota</taxon>
        <taxon>Fungi</taxon>
        <taxon>Dikarya</taxon>
        <taxon>Basidiomycota</taxon>
        <taxon>Ustilaginomycotina</taxon>
        <taxon>Malasseziomycetes</taxon>
        <taxon>Malasseziales</taxon>
        <taxon>Malasseziaceae</taxon>
        <taxon>Malassezia</taxon>
    </lineage>
</organism>
<dbReference type="SUPFAM" id="SSF48464">
    <property type="entry name" value="ENTH/VHS domain"/>
    <property type="match status" value="1"/>
</dbReference>